<comment type="cofactor">
    <cofactor evidence="1">
        <name>Zn(2+)</name>
        <dbReference type="ChEBI" id="CHEBI:29105"/>
    </cofactor>
</comment>
<keyword evidence="4" id="KW-0645">Protease</keyword>
<evidence type="ECO:0000259" key="10">
    <source>
        <dbReference type="SMART" id="SM01264"/>
    </source>
</evidence>
<comment type="subcellular location">
    <subcellularLocation>
        <location evidence="2">Mitochondrion</location>
    </subcellularLocation>
</comment>
<dbReference type="Pfam" id="PF08367">
    <property type="entry name" value="M16C_assoc"/>
    <property type="match status" value="1"/>
</dbReference>
<dbReference type="GO" id="GO:0016485">
    <property type="term" value="P:protein processing"/>
    <property type="evidence" value="ECO:0007669"/>
    <property type="project" value="TreeGrafter"/>
</dbReference>
<dbReference type="Gene3D" id="3.30.830.10">
    <property type="entry name" value="Metalloenzyme, LuxS/M16 peptidase-like"/>
    <property type="match status" value="4"/>
</dbReference>
<dbReference type="InterPro" id="IPR007863">
    <property type="entry name" value="Peptidase_M16_C"/>
</dbReference>
<protein>
    <recommendedName>
        <fullName evidence="10">Peptidase M16C associated domain-containing protein</fullName>
    </recommendedName>
</protein>
<evidence type="ECO:0000256" key="7">
    <source>
        <dbReference type="ARBA" id="ARBA00022833"/>
    </source>
</evidence>
<accession>A0A7S2FA16</accession>
<dbReference type="SMART" id="SM01264">
    <property type="entry name" value="M16C_associated"/>
    <property type="match status" value="1"/>
</dbReference>
<dbReference type="InterPro" id="IPR013578">
    <property type="entry name" value="Peptidase_M16C_assoc"/>
</dbReference>
<evidence type="ECO:0000256" key="8">
    <source>
        <dbReference type="ARBA" id="ARBA00023049"/>
    </source>
</evidence>
<evidence type="ECO:0000256" key="1">
    <source>
        <dbReference type="ARBA" id="ARBA00001947"/>
    </source>
</evidence>
<proteinExistence type="inferred from homology"/>
<evidence type="ECO:0000256" key="3">
    <source>
        <dbReference type="ARBA" id="ARBA00007575"/>
    </source>
</evidence>
<dbReference type="InterPro" id="IPR011765">
    <property type="entry name" value="Pept_M16_N"/>
</dbReference>
<dbReference type="GO" id="GO:0005739">
    <property type="term" value="C:mitochondrion"/>
    <property type="evidence" value="ECO:0007669"/>
    <property type="project" value="UniProtKB-SubCell"/>
</dbReference>
<feature type="domain" description="Peptidase M16C associated" evidence="10">
    <location>
        <begin position="511"/>
        <end position="767"/>
    </location>
</feature>
<evidence type="ECO:0000256" key="4">
    <source>
        <dbReference type="ARBA" id="ARBA00022670"/>
    </source>
</evidence>
<keyword evidence="5" id="KW-0479">Metal-binding</keyword>
<keyword evidence="8" id="KW-0482">Metalloprotease</keyword>
<dbReference type="Pfam" id="PF00675">
    <property type="entry name" value="Peptidase_M16"/>
    <property type="match status" value="1"/>
</dbReference>
<evidence type="ECO:0000313" key="11">
    <source>
        <dbReference type="EMBL" id="CAD9381872.1"/>
    </source>
</evidence>
<evidence type="ECO:0000256" key="6">
    <source>
        <dbReference type="ARBA" id="ARBA00022801"/>
    </source>
</evidence>
<name>A0A7S2FA16_9STRA</name>
<dbReference type="AlphaFoldDB" id="A0A7S2FA16"/>
<reference evidence="11" key="1">
    <citation type="submission" date="2021-01" db="EMBL/GenBank/DDBJ databases">
        <authorList>
            <person name="Corre E."/>
            <person name="Pelletier E."/>
            <person name="Niang G."/>
            <person name="Scheremetjew M."/>
            <person name="Finn R."/>
            <person name="Kale V."/>
            <person name="Holt S."/>
            <person name="Cochrane G."/>
            <person name="Meng A."/>
            <person name="Brown T."/>
            <person name="Cohen L."/>
        </authorList>
    </citation>
    <scope>NUCLEOTIDE SEQUENCE</scope>
    <source>
        <strain evidence="11">CCMP1381</strain>
    </source>
</reference>
<keyword evidence="6" id="KW-0378">Hydrolase</keyword>
<comment type="similarity">
    <text evidence="3">Belongs to the peptidase M16 family. PreP subfamily.</text>
</comment>
<dbReference type="FunFam" id="3.30.830.10:FF:000034">
    <property type="entry name" value="presequence protease 1, chloroplastic/mitochondrial"/>
    <property type="match status" value="1"/>
</dbReference>
<dbReference type="Pfam" id="PF22516">
    <property type="entry name" value="PreP_C"/>
    <property type="match status" value="1"/>
</dbReference>
<dbReference type="PANTHER" id="PTHR43016">
    <property type="entry name" value="PRESEQUENCE PROTEASE"/>
    <property type="match status" value="1"/>
</dbReference>
<keyword evidence="9" id="KW-0496">Mitochondrion</keyword>
<dbReference type="SUPFAM" id="SSF63411">
    <property type="entry name" value="LuxS/MPP-like metallohydrolase"/>
    <property type="match status" value="4"/>
</dbReference>
<dbReference type="PANTHER" id="PTHR43016:SF13">
    <property type="entry name" value="PRESEQUENCE PROTEASE, MITOCHONDRIAL"/>
    <property type="match status" value="1"/>
</dbReference>
<evidence type="ECO:0000256" key="5">
    <source>
        <dbReference type="ARBA" id="ARBA00022723"/>
    </source>
</evidence>
<dbReference type="InterPro" id="IPR011249">
    <property type="entry name" value="Metalloenz_LuxS/M16"/>
</dbReference>
<gene>
    <name evidence="11" type="ORF">DSPE1174_LOCUS4473</name>
</gene>
<keyword evidence="7" id="KW-0862">Zinc</keyword>
<dbReference type="GO" id="GO:0004222">
    <property type="term" value="F:metalloendopeptidase activity"/>
    <property type="evidence" value="ECO:0007669"/>
    <property type="project" value="TreeGrafter"/>
</dbReference>
<sequence length="1031" mass="113466">MLARSWPIHYGRTLTNAGRLSARSRHMVVHASTVAAEKTCTIPSTPTLAHPSYDIVRDEMIDEYGVRATMYKHKKSGAEVMSIEAPDENKVFGITFRTPPKDSTGVPHILEHSVLCGSRKYKSKEPFVELLKGSLQTFLNAFTYPDRTCYPVASCNTKDFYNLVNVYLDAVLHPRAVHDELVLRQEGWHYELEDPSAPLTLKGVVYNEMKGVYSSPDSLLGRQSQQVLFPDNTYGVDSGGDPPVIPDLTFDGFKGFHGEFYHPSNSRIFFYGDDAPEKRLELLDEYLKDFDAIVPDSEIAIQRKLKLNTATTTRTVERFPVSESETGKEHMVQINWLLNDEPFTSKEGLTLAVLNHLLLGTSAACLQKALTDSGLGSAVIGGGLSDELSQATFSIGLKGVAPEDASKVEELVFDILKQIVEDGFDQSALDASMNSLEFRLREFNTGSFPKGLSMMLGAMSGWIYDRDPLEPLRFEDALAELKSDLAENKPVFTDMMTSLLLENEHRVTVEMVPDTELEARQEEEEASRLADIKSQMTDQEINDVIAETARLREAQATHDSPEDLATIPALSLSDLPTKGIELHNEVSIEQGVTVLRHDVPSNGILYADVGLDLSRLPEVDLPYMGLFARCLTETGTDKEDSVSLSRRIGSKTGGLGVSVLREVKIPADNVVVAGDDLVQRLFVRGKAVASSSEDLFDIVTDILTGAQLNNQKRVVEMLKESKARQESSLVSAGHSYAAMRLASSGSKLGKINEHTAGVEYLKFIRELLVTAENDWPIVQARLEAIRSTLLHKPSMLINLSGDAATLKTIEPSLQSFLEGMPTSETSLLTTSLPDFSQSGNEGYVVPTQVNYVGKGGRIFDIGEKISGSSSVVARSLRTGYLWDTVRVMGGAYGGMCSFSALRGTFTFLSYRDPNLLGTIKNYDGAGEFLQTSKLTDEALSQAIIGAVGDMDSPLAPDAKGWEAMRRYLVEETSEQRQDWREEILGTTRSDFVEFGERLDGLKGRSVVVGSKKALEEANSASDDKYDLIELL</sequence>
<organism evidence="11">
    <name type="scientific">Octactis speculum</name>
    <dbReference type="NCBI Taxonomy" id="3111310"/>
    <lineage>
        <taxon>Eukaryota</taxon>
        <taxon>Sar</taxon>
        <taxon>Stramenopiles</taxon>
        <taxon>Ochrophyta</taxon>
        <taxon>Dictyochophyceae</taxon>
        <taxon>Dictyochales</taxon>
        <taxon>Dictyochaceae</taxon>
        <taxon>Octactis</taxon>
    </lineage>
</organism>
<evidence type="ECO:0000256" key="9">
    <source>
        <dbReference type="ARBA" id="ARBA00023128"/>
    </source>
</evidence>
<dbReference type="FunFam" id="3.30.830.10:FF:000009">
    <property type="entry name" value="Presequence protease, mitochondrial"/>
    <property type="match status" value="1"/>
</dbReference>
<dbReference type="EMBL" id="HBGS01008517">
    <property type="protein sequence ID" value="CAD9381872.1"/>
    <property type="molecule type" value="Transcribed_RNA"/>
</dbReference>
<dbReference type="GO" id="GO:0046872">
    <property type="term" value="F:metal ion binding"/>
    <property type="evidence" value="ECO:0007669"/>
    <property type="project" value="UniProtKB-KW"/>
</dbReference>
<dbReference type="Pfam" id="PF05193">
    <property type="entry name" value="Peptidase_M16_C"/>
    <property type="match status" value="1"/>
</dbReference>
<dbReference type="InterPro" id="IPR055130">
    <property type="entry name" value="PreP_C"/>
</dbReference>
<evidence type="ECO:0000256" key="2">
    <source>
        <dbReference type="ARBA" id="ARBA00004173"/>
    </source>
</evidence>